<dbReference type="Gene3D" id="3.90.550.20">
    <property type="match status" value="1"/>
</dbReference>
<keyword evidence="2" id="KW-1185">Reference proteome</keyword>
<keyword evidence="1" id="KW-0808">Transferase</keyword>
<comment type="caution">
    <text evidence="1">The sequence shown here is derived from an EMBL/GenBank/DDBJ whole genome shotgun (WGS) entry which is preliminary data.</text>
</comment>
<organism evidence="1 2">
    <name type="scientific">Brachionus plicatilis</name>
    <name type="common">Marine rotifer</name>
    <name type="synonym">Brachionus muelleri</name>
    <dbReference type="NCBI Taxonomy" id="10195"/>
    <lineage>
        <taxon>Eukaryota</taxon>
        <taxon>Metazoa</taxon>
        <taxon>Spiralia</taxon>
        <taxon>Gnathifera</taxon>
        <taxon>Rotifera</taxon>
        <taxon>Eurotatoria</taxon>
        <taxon>Monogononta</taxon>
        <taxon>Pseudotrocha</taxon>
        <taxon>Ploima</taxon>
        <taxon>Brachionidae</taxon>
        <taxon>Brachionus</taxon>
    </lineage>
</organism>
<dbReference type="Pfam" id="PF04488">
    <property type="entry name" value="Gly_transf_sug"/>
    <property type="match status" value="1"/>
</dbReference>
<dbReference type="InterPro" id="IPR051981">
    <property type="entry name" value="Glycosyltransf_32"/>
</dbReference>
<sequence>MPSSDKFNIYLVWLGHSFPLIYQKSFETVVKFHPNAEIMIFSNELKEEWFSALNKSGNIFVVRYNLTQLVKGQKGWNFVQKAVRILNGEQMKNLQVSNVHLSDFLRLYLIYTFGGLYLDTDMIVLRDLSIYKNHIGVDDNKSYICSYNVYSTESAKNFSCLCNCLLSFEKKHPFIGKALDLYESYWSKYQGYSPGGALMLIDIVKDYLKLVHFMPNYYWICNKHIDKRFDVVFRNDSNIQDAMKSCYVIHLYGAGQGSMSVDNFEQKFAGRVWNAIFFE</sequence>
<dbReference type="Proteomes" id="UP000276133">
    <property type="component" value="Unassembled WGS sequence"/>
</dbReference>
<evidence type="ECO:0000313" key="2">
    <source>
        <dbReference type="Proteomes" id="UP000276133"/>
    </source>
</evidence>
<dbReference type="InterPro" id="IPR029044">
    <property type="entry name" value="Nucleotide-diphossugar_trans"/>
</dbReference>
<dbReference type="PANTHER" id="PTHR12042:SF21">
    <property type="entry name" value="ALPHA1,4-GALACTOSYLTRANSFERASE 1-RELATED"/>
    <property type="match status" value="1"/>
</dbReference>
<dbReference type="GO" id="GO:0016758">
    <property type="term" value="F:hexosyltransferase activity"/>
    <property type="evidence" value="ECO:0007669"/>
    <property type="project" value="TreeGrafter"/>
</dbReference>
<dbReference type="GO" id="GO:0006688">
    <property type="term" value="P:glycosphingolipid biosynthetic process"/>
    <property type="evidence" value="ECO:0007669"/>
    <property type="project" value="TreeGrafter"/>
</dbReference>
<dbReference type="InterPro" id="IPR007577">
    <property type="entry name" value="GlycoTrfase_DXD_sugar-bd_CS"/>
</dbReference>
<dbReference type="OrthoDB" id="6333746at2759"/>
<reference evidence="1 2" key="1">
    <citation type="journal article" date="2018" name="Sci. Rep.">
        <title>Genomic signatures of local adaptation to the degree of environmental predictability in rotifers.</title>
        <authorList>
            <person name="Franch-Gras L."/>
            <person name="Hahn C."/>
            <person name="Garcia-Roger E.M."/>
            <person name="Carmona M.J."/>
            <person name="Serra M."/>
            <person name="Gomez A."/>
        </authorList>
    </citation>
    <scope>NUCLEOTIDE SEQUENCE [LARGE SCALE GENOMIC DNA]</scope>
    <source>
        <strain evidence="1">HYR1</strain>
    </source>
</reference>
<name>A0A3M7R7M5_BRAPC</name>
<dbReference type="AlphaFoldDB" id="A0A3M7R7M5"/>
<dbReference type="SUPFAM" id="SSF53448">
    <property type="entry name" value="Nucleotide-diphospho-sugar transferases"/>
    <property type="match status" value="1"/>
</dbReference>
<proteinExistence type="predicted"/>
<accession>A0A3M7R7M5</accession>
<protein>
    <submittedName>
        <fullName evidence="1">Glycosyltransferase CAZy family GT32</fullName>
    </submittedName>
</protein>
<evidence type="ECO:0000313" key="1">
    <source>
        <dbReference type="EMBL" id="RNA19225.1"/>
    </source>
</evidence>
<dbReference type="GO" id="GO:0016020">
    <property type="term" value="C:membrane"/>
    <property type="evidence" value="ECO:0007669"/>
    <property type="project" value="GOC"/>
</dbReference>
<dbReference type="EMBL" id="REGN01004084">
    <property type="protein sequence ID" value="RNA19225.1"/>
    <property type="molecule type" value="Genomic_DNA"/>
</dbReference>
<dbReference type="STRING" id="10195.A0A3M7R7M5"/>
<gene>
    <name evidence="1" type="ORF">BpHYR1_008816</name>
</gene>
<dbReference type="PANTHER" id="PTHR12042">
    <property type="entry name" value="LACTOSYLCERAMIDE 4-ALPHA-GALACTOSYLTRANSFERASE ALPHA- 1,4-GALACTOSYLTRANSFERASE"/>
    <property type="match status" value="1"/>
</dbReference>